<keyword evidence="1" id="KW-0732">Signal</keyword>
<dbReference type="Gene3D" id="1.25.40.10">
    <property type="entry name" value="Tetratricopeptide repeat domain"/>
    <property type="match status" value="1"/>
</dbReference>
<dbReference type="Gene3D" id="3.30.70.1070">
    <property type="entry name" value="Sporulation related repeat"/>
    <property type="match status" value="1"/>
</dbReference>
<evidence type="ECO:0000256" key="1">
    <source>
        <dbReference type="SAM" id="SignalP"/>
    </source>
</evidence>
<organism evidence="4 5">
    <name type="scientific">Pseudogemmatithrix spongiicola</name>
    <dbReference type="NCBI Taxonomy" id="3062599"/>
    <lineage>
        <taxon>Bacteria</taxon>
        <taxon>Pseudomonadati</taxon>
        <taxon>Gemmatimonadota</taxon>
        <taxon>Gemmatimonadia</taxon>
        <taxon>Gemmatimonadales</taxon>
        <taxon>Gemmatimonadaceae</taxon>
        <taxon>Pseudogemmatithrix</taxon>
    </lineage>
</organism>
<gene>
    <name evidence="3" type="ORF">Strain138_002952</name>
    <name evidence="4" type="ORF">Strain318_002950</name>
</gene>
<evidence type="ECO:0000313" key="5">
    <source>
        <dbReference type="Proteomes" id="UP001229955"/>
    </source>
</evidence>
<dbReference type="KEGG" id="pspc:Strain318_002950"/>
<dbReference type="InterPro" id="IPR011990">
    <property type="entry name" value="TPR-like_helical_dom_sf"/>
</dbReference>
<accession>A0AA49JX18</accession>
<dbReference type="InterPro" id="IPR036680">
    <property type="entry name" value="SPOR-like_sf"/>
</dbReference>
<dbReference type="InterPro" id="IPR007730">
    <property type="entry name" value="SPOR-like_dom"/>
</dbReference>
<sequence>MWRALWPGVVGLVLHAALSPLPVRAQGTPTVTRAEIYRRAQRLVNDGYGTEGRALVDSLLNATAPRSADEAEVLFWRATLAENWDQAQRDYMRVMLEHERSAFAPRAMLRLAQGELMRADTAAALRYLERSVLEAPEFTDAKTLRDRIVAARQAVQAPVAAPPAPSAAAGTMAWSVQIAAFPTAGEAAAFAAEMRARGYETRVDGTTAPFRVRFGYYASRGAAAAAMEAYKANARADAFLTQVPRP</sequence>
<feature type="chain" id="PRO_5041382547" evidence="1">
    <location>
        <begin position="26"/>
        <end position="246"/>
    </location>
</feature>
<feature type="domain" description="SPOR" evidence="2">
    <location>
        <begin position="168"/>
        <end position="243"/>
    </location>
</feature>
<name>A0AA49K3C1_9BACT</name>
<dbReference type="Proteomes" id="UP001229955">
    <property type="component" value="Chromosome"/>
</dbReference>
<keyword evidence="5" id="KW-1185">Reference proteome</keyword>
<dbReference type="GO" id="GO:0042834">
    <property type="term" value="F:peptidoglycan binding"/>
    <property type="evidence" value="ECO:0007669"/>
    <property type="project" value="InterPro"/>
</dbReference>
<protein>
    <submittedName>
        <fullName evidence="4">SPOR domain-containing protein</fullName>
    </submittedName>
</protein>
<dbReference type="SUPFAM" id="SSF110997">
    <property type="entry name" value="Sporulation related repeat"/>
    <property type="match status" value="1"/>
</dbReference>
<proteinExistence type="predicted"/>
<dbReference type="AlphaFoldDB" id="A0AA49K3C1"/>
<dbReference type="RefSeq" id="WP_367886465.1">
    <property type="nucleotide sequence ID" value="NZ_CP130612.1"/>
</dbReference>
<dbReference type="EMBL" id="CP130613">
    <property type="protein sequence ID" value="WKW16533.1"/>
    <property type="molecule type" value="Genomic_DNA"/>
</dbReference>
<dbReference type="EMBL" id="CP130612">
    <property type="protein sequence ID" value="WKW13627.1"/>
    <property type="molecule type" value="Genomic_DNA"/>
</dbReference>
<reference evidence="4" key="1">
    <citation type="submission" date="2023-07" db="EMBL/GenBank/DDBJ databases">
        <authorList>
            <person name="Haufschild T."/>
            <person name="Kallscheuer N."/>
            <person name="Hammer J."/>
            <person name="Kohn T."/>
            <person name="Kabuu M."/>
            <person name="Jogler M."/>
            <person name="Wohfarth N."/>
            <person name="Heuer A."/>
            <person name="Rohde M."/>
            <person name="van Teeseling M.C.F."/>
            <person name="Jogler C."/>
        </authorList>
    </citation>
    <scope>NUCLEOTIDE SEQUENCE</scope>
    <source>
        <strain evidence="3">Strain 138</strain>
        <strain evidence="4">Strain 318</strain>
    </source>
</reference>
<evidence type="ECO:0000313" key="3">
    <source>
        <dbReference type="EMBL" id="WKW13627.1"/>
    </source>
</evidence>
<evidence type="ECO:0000259" key="2">
    <source>
        <dbReference type="PROSITE" id="PS51724"/>
    </source>
</evidence>
<dbReference type="Pfam" id="PF05036">
    <property type="entry name" value="SPOR"/>
    <property type="match status" value="1"/>
</dbReference>
<accession>A0AA49K3C1</accession>
<feature type="signal peptide" evidence="1">
    <location>
        <begin position="1"/>
        <end position="25"/>
    </location>
</feature>
<dbReference type="PROSITE" id="PS51724">
    <property type="entry name" value="SPOR"/>
    <property type="match status" value="1"/>
</dbReference>
<evidence type="ECO:0000313" key="4">
    <source>
        <dbReference type="EMBL" id="WKW16533.1"/>
    </source>
</evidence>